<dbReference type="KEGG" id="uam:UABAM_02649"/>
<feature type="domain" description="ABC transporter" evidence="8">
    <location>
        <begin position="6"/>
        <end position="236"/>
    </location>
</feature>
<dbReference type="PANTHER" id="PTHR42781:SF4">
    <property type="entry name" value="SPERMIDINE_PUTRESCINE IMPORT ATP-BINDING PROTEIN POTA"/>
    <property type="match status" value="1"/>
</dbReference>
<dbReference type="GO" id="GO:0005524">
    <property type="term" value="F:ATP binding"/>
    <property type="evidence" value="ECO:0007669"/>
    <property type="project" value="UniProtKB-KW"/>
</dbReference>
<dbReference type="InterPro" id="IPR027417">
    <property type="entry name" value="P-loop_NTPase"/>
</dbReference>
<keyword evidence="5 7" id="KW-1278">Translocase</keyword>
<dbReference type="NCBIfam" id="NF006987">
    <property type="entry name" value="PRK09452.1"/>
    <property type="match status" value="1"/>
</dbReference>
<dbReference type="SUPFAM" id="SSF50331">
    <property type="entry name" value="MOP-like"/>
    <property type="match status" value="1"/>
</dbReference>
<keyword evidence="2 7" id="KW-1003">Cell membrane</keyword>
<keyword evidence="1 7" id="KW-0813">Transport</keyword>
<keyword evidence="3 7" id="KW-0547">Nucleotide-binding</keyword>
<dbReference type="Gene3D" id="3.40.50.300">
    <property type="entry name" value="P-loop containing nucleotide triphosphate hydrolases"/>
    <property type="match status" value="1"/>
</dbReference>
<dbReference type="EC" id="7.6.2.11" evidence="7"/>
<comment type="function">
    <text evidence="7">Part of the ABC transporter complex PotABCD involved in spermidine/putrescine import. Responsible for energy coupling to the transport system.</text>
</comment>
<comment type="similarity">
    <text evidence="7">Belongs to the ABC transporter superfamily. Spermidine/putrescine importer (TC 3.A.1.11.1) family.</text>
</comment>
<dbReference type="GO" id="GO:0043190">
    <property type="term" value="C:ATP-binding cassette (ABC) transporter complex"/>
    <property type="evidence" value="ECO:0007669"/>
    <property type="project" value="InterPro"/>
</dbReference>
<dbReference type="Pfam" id="PF00005">
    <property type="entry name" value="ABC_tran"/>
    <property type="match status" value="1"/>
</dbReference>
<dbReference type="PROSITE" id="PS00211">
    <property type="entry name" value="ABC_TRANSPORTER_1"/>
    <property type="match status" value="1"/>
</dbReference>
<accession>A0A5S9IMX9</accession>
<evidence type="ECO:0000256" key="1">
    <source>
        <dbReference type="ARBA" id="ARBA00022448"/>
    </source>
</evidence>
<dbReference type="AlphaFoldDB" id="A0A5S9IMX9"/>
<keyword evidence="10" id="KW-1185">Reference proteome</keyword>
<dbReference type="InterPro" id="IPR008995">
    <property type="entry name" value="Mo/tungstate-bd_C_term_dom"/>
</dbReference>
<evidence type="ECO:0000256" key="4">
    <source>
        <dbReference type="ARBA" id="ARBA00022840"/>
    </source>
</evidence>
<dbReference type="InterPro" id="IPR003439">
    <property type="entry name" value="ABC_transporter-like_ATP-bd"/>
</dbReference>
<dbReference type="PROSITE" id="PS50893">
    <property type="entry name" value="ABC_TRANSPORTER_2"/>
    <property type="match status" value="1"/>
</dbReference>
<evidence type="ECO:0000313" key="9">
    <source>
        <dbReference type="EMBL" id="BBM84292.1"/>
    </source>
</evidence>
<dbReference type="Gene3D" id="2.40.50.100">
    <property type="match status" value="1"/>
</dbReference>
<dbReference type="Proteomes" id="UP000326354">
    <property type="component" value="Chromosome"/>
</dbReference>
<dbReference type="GO" id="GO:0015594">
    <property type="term" value="F:ABC-type putrescine transporter activity"/>
    <property type="evidence" value="ECO:0007669"/>
    <property type="project" value="InterPro"/>
</dbReference>
<organism evidence="9 10">
    <name type="scientific">Uabimicrobium amorphum</name>
    <dbReference type="NCBI Taxonomy" id="2596890"/>
    <lineage>
        <taxon>Bacteria</taxon>
        <taxon>Pseudomonadati</taxon>
        <taxon>Planctomycetota</taxon>
        <taxon>Candidatus Uabimicrobiia</taxon>
        <taxon>Candidatus Uabimicrobiales</taxon>
        <taxon>Candidatus Uabimicrobiaceae</taxon>
        <taxon>Candidatus Uabimicrobium</taxon>
    </lineage>
</organism>
<dbReference type="FunFam" id="3.40.50.300:FF:000133">
    <property type="entry name" value="Spermidine/putrescine import ATP-binding protein PotA"/>
    <property type="match status" value="1"/>
</dbReference>
<evidence type="ECO:0000256" key="5">
    <source>
        <dbReference type="ARBA" id="ARBA00022967"/>
    </source>
</evidence>
<dbReference type="CDD" id="cd03300">
    <property type="entry name" value="ABC_PotA_N"/>
    <property type="match status" value="1"/>
</dbReference>
<evidence type="ECO:0000313" key="10">
    <source>
        <dbReference type="Proteomes" id="UP000326354"/>
    </source>
</evidence>
<reference evidence="9 10" key="1">
    <citation type="submission" date="2019-08" db="EMBL/GenBank/DDBJ databases">
        <title>Complete genome sequence of Candidatus Uab amorphum.</title>
        <authorList>
            <person name="Shiratori T."/>
            <person name="Suzuki S."/>
            <person name="Kakizawa Y."/>
            <person name="Ishida K."/>
        </authorList>
    </citation>
    <scope>NUCLEOTIDE SEQUENCE [LARGE SCALE GENOMIC DNA]</scope>
    <source>
        <strain evidence="9 10">SRT547</strain>
    </source>
</reference>
<evidence type="ECO:0000259" key="8">
    <source>
        <dbReference type="PROSITE" id="PS50893"/>
    </source>
</evidence>
<gene>
    <name evidence="7" type="primary">potA</name>
    <name evidence="9" type="ORF">UABAM_02649</name>
</gene>
<evidence type="ECO:0000256" key="6">
    <source>
        <dbReference type="ARBA" id="ARBA00023136"/>
    </source>
</evidence>
<comment type="subunit">
    <text evidence="7">The complex is composed of two ATP-binding proteins (PotA), two transmembrane proteins (PotB and PotC) and a solute-binding protein (PotD).</text>
</comment>
<dbReference type="GO" id="GO:0016887">
    <property type="term" value="F:ATP hydrolysis activity"/>
    <property type="evidence" value="ECO:0007669"/>
    <property type="project" value="InterPro"/>
</dbReference>
<dbReference type="InterPro" id="IPR003593">
    <property type="entry name" value="AAA+_ATPase"/>
</dbReference>
<dbReference type="NCBIfam" id="TIGR01187">
    <property type="entry name" value="potA"/>
    <property type="match status" value="1"/>
</dbReference>
<dbReference type="SMART" id="SM00382">
    <property type="entry name" value="AAA"/>
    <property type="match status" value="1"/>
</dbReference>
<evidence type="ECO:0000256" key="2">
    <source>
        <dbReference type="ARBA" id="ARBA00022475"/>
    </source>
</evidence>
<dbReference type="RefSeq" id="WP_151968455.1">
    <property type="nucleotide sequence ID" value="NZ_AP019860.1"/>
</dbReference>
<comment type="catalytic activity">
    <reaction evidence="7">
        <text>ATP + H2O + polyamine-[polyamine-binding protein]Side 1 = ADP + phosphate + polyamineSide 2 + [polyamine-binding protein]Side 1.</text>
        <dbReference type="EC" id="7.6.2.11"/>
    </reaction>
</comment>
<dbReference type="SUPFAM" id="SSF52540">
    <property type="entry name" value="P-loop containing nucleoside triphosphate hydrolases"/>
    <property type="match status" value="1"/>
</dbReference>
<keyword evidence="4 7" id="KW-0067">ATP-binding</keyword>
<proteinExistence type="inferred from homology"/>
<dbReference type="Pfam" id="PF08402">
    <property type="entry name" value="TOBE_2"/>
    <property type="match status" value="1"/>
</dbReference>
<dbReference type="InterPro" id="IPR017871">
    <property type="entry name" value="ABC_transporter-like_CS"/>
</dbReference>
<dbReference type="OrthoDB" id="9790614at2"/>
<dbReference type="InterPro" id="IPR017879">
    <property type="entry name" value="PotA_ATP-bd"/>
</dbReference>
<dbReference type="InterPro" id="IPR005893">
    <property type="entry name" value="PotA-like"/>
</dbReference>
<dbReference type="EMBL" id="AP019860">
    <property type="protein sequence ID" value="BBM84292.1"/>
    <property type="molecule type" value="Genomic_DNA"/>
</dbReference>
<dbReference type="PANTHER" id="PTHR42781">
    <property type="entry name" value="SPERMIDINE/PUTRESCINE IMPORT ATP-BINDING PROTEIN POTA"/>
    <property type="match status" value="1"/>
</dbReference>
<evidence type="ECO:0000256" key="3">
    <source>
        <dbReference type="ARBA" id="ARBA00022741"/>
    </source>
</evidence>
<sequence>MTQKIIELKNVSKSFGNDKVLHNINLDISNGEFLTLLGPSGCGKTTILRLIAGFENPSDGEIFLNGEKINAIPANKRNVCTVFQNYALFPHMNVFDNVAFGLRIKNLNAEEIKTKVDAVLKMVKLENFAQRKPHQLSGGQQQRVAIARAVVNDPLVLVLDEPLSALDYKLRKDMQIELKELQRRLGITFIFVTHDQEEALSMSDRIVILNNGNIEQIGSPQQIYEMPQSLFVAQFIGEANVLTGHIEEVQDDFIKVQIAQSCYQFHYTHSKLQKNDKVNVILRPEDLQIYLDNAEKTHCLSGKITNIVYKGATVDLRVALENDNVVTISEFFDDSRHQKFVVNQTIQIGWADGVEVILHDT</sequence>
<name>A0A5S9IMX9_UABAM</name>
<protein>
    <recommendedName>
        <fullName evidence="7">Spermidine/putrescine import ATP-binding protein PotA</fullName>
        <ecNumber evidence="7">7.6.2.11</ecNumber>
    </recommendedName>
</protein>
<dbReference type="InterPro" id="IPR050093">
    <property type="entry name" value="ABC_SmlMolc_Importer"/>
</dbReference>
<dbReference type="InterPro" id="IPR013611">
    <property type="entry name" value="Transp-assoc_OB_typ2"/>
</dbReference>
<evidence type="ECO:0000256" key="7">
    <source>
        <dbReference type="RuleBase" id="RU364083"/>
    </source>
</evidence>
<keyword evidence="6 7" id="KW-0472">Membrane</keyword>